<feature type="transmembrane region" description="Helical" evidence="2">
    <location>
        <begin position="87"/>
        <end position="107"/>
    </location>
</feature>
<feature type="region of interest" description="Disordered" evidence="1">
    <location>
        <begin position="252"/>
        <end position="287"/>
    </location>
</feature>
<organism evidence="3 4">
    <name type="scientific">Podila minutissima</name>
    <dbReference type="NCBI Taxonomy" id="64525"/>
    <lineage>
        <taxon>Eukaryota</taxon>
        <taxon>Fungi</taxon>
        <taxon>Fungi incertae sedis</taxon>
        <taxon>Mucoromycota</taxon>
        <taxon>Mortierellomycotina</taxon>
        <taxon>Mortierellomycetes</taxon>
        <taxon>Mortierellales</taxon>
        <taxon>Mortierellaceae</taxon>
        <taxon>Podila</taxon>
    </lineage>
</organism>
<proteinExistence type="predicted"/>
<keyword evidence="2" id="KW-0472">Membrane</keyword>
<reference evidence="3" key="1">
    <citation type="journal article" date="2020" name="Fungal Divers.">
        <title>Resolving the Mortierellaceae phylogeny through synthesis of multi-gene phylogenetics and phylogenomics.</title>
        <authorList>
            <person name="Vandepol N."/>
            <person name="Liber J."/>
            <person name="Desiro A."/>
            <person name="Na H."/>
            <person name="Kennedy M."/>
            <person name="Barry K."/>
            <person name="Grigoriev I.V."/>
            <person name="Miller A.N."/>
            <person name="O'Donnell K."/>
            <person name="Stajich J.E."/>
            <person name="Bonito G."/>
        </authorList>
    </citation>
    <scope>NUCLEOTIDE SEQUENCE</scope>
    <source>
        <strain evidence="3">NVP1</strain>
    </source>
</reference>
<feature type="region of interest" description="Disordered" evidence="1">
    <location>
        <begin position="194"/>
        <end position="226"/>
    </location>
</feature>
<keyword evidence="2" id="KW-1133">Transmembrane helix</keyword>
<keyword evidence="4" id="KW-1185">Reference proteome</keyword>
<dbReference type="AlphaFoldDB" id="A0A9P5VN87"/>
<gene>
    <name evidence="3" type="ORF">BG006_003944</name>
</gene>
<accession>A0A9P5VN87</accession>
<keyword evidence="2" id="KW-0812">Transmembrane</keyword>
<evidence type="ECO:0000256" key="2">
    <source>
        <dbReference type="SAM" id="Phobius"/>
    </source>
</evidence>
<evidence type="ECO:0000313" key="3">
    <source>
        <dbReference type="EMBL" id="KAF9333143.1"/>
    </source>
</evidence>
<feature type="region of interest" description="Disordered" evidence="1">
    <location>
        <begin position="342"/>
        <end position="363"/>
    </location>
</feature>
<evidence type="ECO:0000313" key="4">
    <source>
        <dbReference type="Proteomes" id="UP000696485"/>
    </source>
</evidence>
<dbReference type="EMBL" id="JAAAUY010000219">
    <property type="protein sequence ID" value="KAF9333143.1"/>
    <property type="molecule type" value="Genomic_DNA"/>
</dbReference>
<dbReference type="Proteomes" id="UP000696485">
    <property type="component" value="Unassembled WGS sequence"/>
</dbReference>
<evidence type="ECO:0000256" key="1">
    <source>
        <dbReference type="SAM" id="MobiDB-lite"/>
    </source>
</evidence>
<feature type="compositionally biased region" description="Low complexity" evidence="1">
    <location>
        <begin position="207"/>
        <end position="224"/>
    </location>
</feature>
<sequence>MYTAGCNYEKPKESSFRTYEYGVDGVCLLKYCSDDMPCYAGKCDLALSSCVNITAARKPLPTAVNQVIEFGDDPFGFHQTKFNMTPLTIILMFAGGIIGLAVVGCLLRTALLGITSSVRWASKGQRLDLNGDEKYEDSFAPSPLALTFAQSTEQTREIQSDQPQTSEAETSIEIEMEDVGDAPQDITTAVMDTEEQEVGRDGCVSRSETQSSTNTAQSSSCCTSELHSKLNMKRSIQDLRPIVMSAVLTAPSAPMPVSPMASTTSSPILAPYSPGMPGPTQASRSNRSLQLDVNAASSLPSSGLGSGRSTPQSYYSIPSPTSPYFIPSPAMLRSRSLANTPSYRKLPAGFASSPFAKHKERFE</sequence>
<protein>
    <submittedName>
        <fullName evidence="3">Uncharacterized protein</fullName>
    </submittedName>
</protein>
<comment type="caution">
    <text evidence="3">The sequence shown here is derived from an EMBL/GenBank/DDBJ whole genome shotgun (WGS) entry which is preliminary data.</text>
</comment>
<name>A0A9P5VN87_9FUNG</name>